<reference evidence="1 2" key="1">
    <citation type="submission" date="2019-05" db="EMBL/GenBank/DDBJ databases">
        <title>Emergence of the Ug99 lineage of the wheat stem rust pathogen through somatic hybridization.</title>
        <authorList>
            <person name="Li F."/>
            <person name="Upadhyaya N.M."/>
            <person name="Sperschneider J."/>
            <person name="Matny O."/>
            <person name="Nguyen-Phuc H."/>
            <person name="Mago R."/>
            <person name="Raley C."/>
            <person name="Miller M.E."/>
            <person name="Silverstein K.A.T."/>
            <person name="Henningsen E."/>
            <person name="Hirsch C.D."/>
            <person name="Visser B."/>
            <person name="Pretorius Z.A."/>
            <person name="Steffenson B.J."/>
            <person name="Schwessinger B."/>
            <person name="Dodds P.N."/>
            <person name="Figueroa M."/>
        </authorList>
    </citation>
    <scope>NUCLEOTIDE SEQUENCE [LARGE SCALE GENOMIC DNA]</scope>
    <source>
        <strain evidence="1 2">Ug99</strain>
    </source>
</reference>
<proteinExistence type="predicted"/>
<accession>A0A5B0MAQ5</accession>
<gene>
    <name evidence="1" type="ORF">PGTUg99_023787</name>
</gene>
<dbReference type="EMBL" id="VDEP01000474">
    <property type="protein sequence ID" value="KAA1073925.1"/>
    <property type="molecule type" value="Genomic_DNA"/>
</dbReference>
<sequence>MTDTRAPAPLGLAGWVRCGPVAATGSVAIGLVVTSDLGTPKFDCRKASFTGREPYFTVAFCGKNGARGGYDIVQATTFYGTSLVGSNCHKRNHPTQICCIPGEAYVEDPSQTGFIPKYKFDNRKCKVMGLEPDS</sequence>
<organism evidence="1 2">
    <name type="scientific">Puccinia graminis f. sp. tritici</name>
    <dbReference type="NCBI Taxonomy" id="56615"/>
    <lineage>
        <taxon>Eukaryota</taxon>
        <taxon>Fungi</taxon>
        <taxon>Dikarya</taxon>
        <taxon>Basidiomycota</taxon>
        <taxon>Pucciniomycotina</taxon>
        <taxon>Pucciniomycetes</taxon>
        <taxon>Pucciniales</taxon>
        <taxon>Pucciniaceae</taxon>
        <taxon>Puccinia</taxon>
    </lineage>
</organism>
<dbReference type="AlphaFoldDB" id="A0A5B0MAQ5"/>
<protein>
    <submittedName>
        <fullName evidence="1">Uncharacterized protein</fullName>
    </submittedName>
</protein>
<dbReference type="Proteomes" id="UP000325313">
    <property type="component" value="Unassembled WGS sequence"/>
</dbReference>
<evidence type="ECO:0000313" key="1">
    <source>
        <dbReference type="EMBL" id="KAA1073925.1"/>
    </source>
</evidence>
<evidence type="ECO:0000313" key="2">
    <source>
        <dbReference type="Proteomes" id="UP000325313"/>
    </source>
</evidence>
<comment type="caution">
    <text evidence="1">The sequence shown here is derived from an EMBL/GenBank/DDBJ whole genome shotgun (WGS) entry which is preliminary data.</text>
</comment>
<name>A0A5B0MAQ5_PUCGR</name>